<name>A0E2C9_PARTE</name>
<dbReference type="Proteomes" id="UP000000600">
    <property type="component" value="Unassembled WGS sequence"/>
</dbReference>
<keyword evidence="3" id="KW-1185">Reference proteome</keyword>
<organism evidence="2 3">
    <name type="scientific">Paramecium tetraurelia</name>
    <dbReference type="NCBI Taxonomy" id="5888"/>
    <lineage>
        <taxon>Eukaryota</taxon>
        <taxon>Sar</taxon>
        <taxon>Alveolata</taxon>
        <taxon>Ciliophora</taxon>
        <taxon>Intramacronucleata</taxon>
        <taxon>Oligohymenophorea</taxon>
        <taxon>Peniculida</taxon>
        <taxon>Parameciidae</taxon>
        <taxon>Paramecium</taxon>
    </lineage>
</organism>
<dbReference type="OrthoDB" id="8954335at2759"/>
<evidence type="ECO:0000256" key="1">
    <source>
        <dbReference type="SAM" id="Coils"/>
    </source>
</evidence>
<keyword evidence="1" id="KW-0175">Coiled coil</keyword>
<gene>
    <name evidence="2" type="ORF">GSPATT00022618001</name>
</gene>
<accession>A0E2C9</accession>
<reference evidence="2 3" key="1">
    <citation type="journal article" date="2006" name="Nature">
        <title>Global trends of whole-genome duplications revealed by the ciliate Paramecium tetraurelia.</title>
        <authorList>
            <consortium name="Genoscope"/>
            <person name="Aury J.-M."/>
            <person name="Jaillon O."/>
            <person name="Duret L."/>
            <person name="Noel B."/>
            <person name="Jubin C."/>
            <person name="Porcel B.M."/>
            <person name="Segurens B."/>
            <person name="Daubin V."/>
            <person name="Anthouard V."/>
            <person name="Aiach N."/>
            <person name="Arnaiz O."/>
            <person name="Billaut A."/>
            <person name="Beisson J."/>
            <person name="Blanc I."/>
            <person name="Bouhouche K."/>
            <person name="Camara F."/>
            <person name="Duharcourt S."/>
            <person name="Guigo R."/>
            <person name="Gogendeau D."/>
            <person name="Katinka M."/>
            <person name="Keller A.-M."/>
            <person name="Kissmehl R."/>
            <person name="Klotz C."/>
            <person name="Koll F."/>
            <person name="Le Moue A."/>
            <person name="Lepere C."/>
            <person name="Malinsky S."/>
            <person name="Nowacki M."/>
            <person name="Nowak J.K."/>
            <person name="Plattner H."/>
            <person name="Poulain J."/>
            <person name="Ruiz F."/>
            <person name="Serrano V."/>
            <person name="Zagulski M."/>
            <person name="Dessen P."/>
            <person name="Betermier M."/>
            <person name="Weissenbach J."/>
            <person name="Scarpelli C."/>
            <person name="Schachter V."/>
            <person name="Sperling L."/>
            <person name="Meyer E."/>
            <person name="Cohen J."/>
            <person name="Wincker P."/>
        </authorList>
    </citation>
    <scope>NUCLEOTIDE SEQUENCE [LARGE SCALE GENOMIC DNA]</scope>
    <source>
        <strain evidence="2 3">Stock d4-2</strain>
    </source>
</reference>
<dbReference type="AlphaFoldDB" id="A0E2C9"/>
<proteinExistence type="predicted"/>
<dbReference type="Gene3D" id="3.40.50.300">
    <property type="entry name" value="P-loop containing nucleotide triphosphate hydrolases"/>
    <property type="match status" value="1"/>
</dbReference>
<evidence type="ECO:0000313" key="2">
    <source>
        <dbReference type="EMBL" id="CAK89446.1"/>
    </source>
</evidence>
<evidence type="ECO:0008006" key="4">
    <source>
        <dbReference type="Google" id="ProtNLM"/>
    </source>
</evidence>
<dbReference type="EMBL" id="CT868654">
    <property type="protein sequence ID" value="CAK89446.1"/>
    <property type="molecule type" value="Genomic_DNA"/>
</dbReference>
<sequence>MDQNEYQLEMKKLFEEVELRFDSSFEKINDQINSIICDLENNLDQNLKCNYTESIVHQQDIILPLSNLPDVHNEQLSLELISLTKLYKEYQVNQVKISFNQQLEKQASLQQQQIDKLEKEKRQLEDIIKSKDRQLQSKNSGIEQLQSQLKQQQQIEKCEMEKTQLAISRKQNKSQIVLIGFPGSGKTKLYNLICQTKQPKSLSLSIREAFLKKAAYGSGFQVLYIPDYGSCQEIIINAVCTLNAALEGPIHQILLVVRAERVEIIQEYLKTMIVKFRRYRHLVTVAVTHWDTNETETTKKANEELIIKLSKNFGINSVIFVSKFDTGEKVCAQIDSILNKCQS</sequence>
<dbReference type="GeneID" id="5042628"/>
<protein>
    <recommendedName>
        <fullName evidence="4">G domain-containing protein</fullName>
    </recommendedName>
</protein>
<evidence type="ECO:0000313" key="3">
    <source>
        <dbReference type="Proteomes" id="UP000000600"/>
    </source>
</evidence>
<dbReference type="InParanoid" id="A0E2C9"/>
<dbReference type="KEGG" id="ptm:GSPATT00022618001"/>
<dbReference type="SUPFAM" id="SSF52540">
    <property type="entry name" value="P-loop containing nucleoside triphosphate hydrolases"/>
    <property type="match status" value="1"/>
</dbReference>
<dbReference type="InterPro" id="IPR027417">
    <property type="entry name" value="P-loop_NTPase"/>
</dbReference>
<feature type="coiled-coil region" evidence="1">
    <location>
        <begin position="73"/>
        <end position="162"/>
    </location>
</feature>
<dbReference type="HOGENOM" id="CLU_810041_0_0_1"/>
<dbReference type="RefSeq" id="XP_001456843.1">
    <property type="nucleotide sequence ID" value="XM_001456806.1"/>
</dbReference>